<reference evidence="1" key="1">
    <citation type="submission" date="2022-08" db="EMBL/GenBank/DDBJ databases">
        <title>Genome Sequence of Pycnoporus sanguineus.</title>
        <authorList>
            <person name="Buettner E."/>
        </authorList>
    </citation>
    <scope>NUCLEOTIDE SEQUENCE</scope>
    <source>
        <strain evidence="1">CG-C14</strain>
    </source>
</reference>
<name>A0ACC1Q5T8_9APHY</name>
<comment type="caution">
    <text evidence="1">The sequence shown here is derived from an EMBL/GenBank/DDBJ whole genome shotgun (WGS) entry which is preliminary data.</text>
</comment>
<proteinExistence type="predicted"/>
<keyword evidence="2" id="KW-1185">Reference proteome</keyword>
<dbReference type="EMBL" id="JANSHE010000587">
    <property type="protein sequence ID" value="KAJ3009015.1"/>
    <property type="molecule type" value="Genomic_DNA"/>
</dbReference>
<evidence type="ECO:0000313" key="1">
    <source>
        <dbReference type="EMBL" id="KAJ3009015.1"/>
    </source>
</evidence>
<evidence type="ECO:0000313" key="2">
    <source>
        <dbReference type="Proteomes" id="UP001144978"/>
    </source>
</evidence>
<organism evidence="1 2">
    <name type="scientific">Trametes sanguinea</name>
    <dbReference type="NCBI Taxonomy" id="158606"/>
    <lineage>
        <taxon>Eukaryota</taxon>
        <taxon>Fungi</taxon>
        <taxon>Dikarya</taxon>
        <taxon>Basidiomycota</taxon>
        <taxon>Agaricomycotina</taxon>
        <taxon>Agaricomycetes</taxon>
        <taxon>Polyporales</taxon>
        <taxon>Polyporaceae</taxon>
        <taxon>Trametes</taxon>
    </lineage>
</organism>
<sequence length="178" mass="19991">MLDYLHSAGYHKTFEQFKEEAEQSEYDPDPNSKTSDLLVKKWTSVIRLQKKVRAVTVSTGAGAAGHRQHRSQPRERERQKQKEREAAEAAALKKREEEERAAAAQASSSKKSRNSGSQSRSSSDTKRGPPPENLRVWHDRTGQFRVDAAFLGYSNGKLRLHKVNAHEAEGGIRIPEVG</sequence>
<protein>
    <submittedName>
        <fullName evidence="1">Uncharacterized protein</fullName>
    </submittedName>
</protein>
<dbReference type="Proteomes" id="UP001144978">
    <property type="component" value="Unassembled WGS sequence"/>
</dbReference>
<gene>
    <name evidence="1" type="ORF">NUW54_g2940</name>
</gene>
<accession>A0ACC1Q5T8</accession>